<dbReference type="InterPro" id="IPR011701">
    <property type="entry name" value="MFS"/>
</dbReference>
<comment type="subcellular location">
    <subcellularLocation>
        <location evidence="1">Membrane</location>
        <topology evidence="1">Multi-pass membrane protein</topology>
    </subcellularLocation>
</comment>
<feature type="domain" description="Major facilitator superfamily (MFS) profile" evidence="8">
    <location>
        <begin position="42"/>
        <end position="476"/>
    </location>
</feature>
<reference evidence="9 10" key="1">
    <citation type="submission" date="2016-04" db="EMBL/GenBank/DDBJ databases">
        <title>A degradative enzymes factory behind the ericoid mycorrhizal symbiosis.</title>
        <authorList>
            <consortium name="DOE Joint Genome Institute"/>
            <person name="Martino E."/>
            <person name="Morin E."/>
            <person name="Grelet G."/>
            <person name="Kuo A."/>
            <person name="Kohler A."/>
            <person name="Daghino S."/>
            <person name="Barry K."/>
            <person name="Choi C."/>
            <person name="Cichocki N."/>
            <person name="Clum A."/>
            <person name="Copeland A."/>
            <person name="Hainaut M."/>
            <person name="Haridas S."/>
            <person name="Labutti K."/>
            <person name="Lindquist E."/>
            <person name="Lipzen A."/>
            <person name="Khouja H.-R."/>
            <person name="Murat C."/>
            <person name="Ohm R."/>
            <person name="Olson A."/>
            <person name="Spatafora J."/>
            <person name="Veneault-Fourrey C."/>
            <person name="Henrissat B."/>
            <person name="Grigoriev I."/>
            <person name="Martin F."/>
            <person name="Perotto S."/>
        </authorList>
    </citation>
    <scope>NUCLEOTIDE SEQUENCE [LARGE SCALE GENOMIC DNA]</scope>
    <source>
        <strain evidence="9 10">E</strain>
    </source>
</reference>
<evidence type="ECO:0000259" key="8">
    <source>
        <dbReference type="PROSITE" id="PS50850"/>
    </source>
</evidence>
<dbReference type="GO" id="GO:0005886">
    <property type="term" value="C:plasma membrane"/>
    <property type="evidence" value="ECO:0007669"/>
    <property type="project" value="TreeGrafter"/>
</dbReference>
<dbReference type="EMBL" id="KZ613740">
    <property type="protein sequence ID" value="PMD67649.1"/>
    <property type="molecule type" value="Genomic_DNA"/>
</dbReference>
<dbReference type="InParanoid" id="A0A2J6TX90"/>
<keyword evidence="3 7" id="KW-0812">Transmembrane</keyword>
<keyword evidence="10" id="KW-1185">Reference proteome</keyword>
<dbReference type="AlphaFoldDB" id="A0A2J6TX90"/>
<dbReference type="GeneID" id="36592464"/>
<feature type="transmembrane region" description="Helical" evidence="7">
    <location>
        <begin position="415"/>
        <end position="433"/>
    </location>
</feature>
<feature type="transmembrane region" description="Helical" evidence="7">
    <location>
        <begin position="359"/>
        <end position="376"/>
    </location>
</feature>
<protein>
    <submittedName>
        <fullName evidence="9">MFS general substrate transporter</fullName>
    </submittedName>
</protein>
<dbReference type="STRING" id="1095630.A0A2J6TX90"/>
<sequence length="476" mass="52170">MVYNSFGDSSERESESLNAQNNESNTTLATYSTFTNSQKRLIVFLTAFTSLFSPLSSIIYYPVLTFIAQDLNVSLEMMNLTITSYLVISGIAPALLGDLANTLGRRSIYIGMMMVYVAANIALASQHSYIAWVILRMVQSFGGSATIAIAYGIVGDIASPVERGSYIGGPGLGGAITQHLGWRSIFWFLAILSGFCFTLLLLLFPETSRNIVGNGNVATSGLNRTLLSFLSSNKSPSVNNATLSKRERKISLPNPLTSFYTILKKDAALIMLTHGTLYTTYSCIQASLSLLFIEIYHFSVVQAGSIYLPCGVGLFWLLISPARCSTDYKLTAKLLNIVIDELRGDDLSKFPIEKARLRNVWFFVILCAICIAGYAIPLTLQFIIGVTTTWIFNALQTLLVNLYPDSPATAQAGLNLVRCAMSACGLAALQIIINSVGPGWCFTLFAGCCLGTIPLLWMESEWGMEWRLARQYEEIL</sequence>
<dbReference type="RefSeq" id="XP_024744553.1">
    <property type="nucleotide sequence ID" value="XM_024884387.1"/>
</dbReference>
<keyword evidence="4 7" id="KW-1133">Transmembrane helix</keyword>
<evidence type="ECO:0000256" key="5">
    <source>
        <dbReference type="ARBA" id="ARBA00023136"/>
    </source>
</evidence>
<feature type="transmembrane region" description="Helical" evidence="7">
    <location>
        <begin position="41"/>
        <end position="62"/>
    </location>
</feature>
<feature type="transmembrane region" description="Helical" evidence="7">
    <location>
        <begin position="129"/>
        <end position="154"/>
    </location>
</feature>
<gene>
    <name evidence="9" type="ORF">K444DRAFT_639506</name>
</gene>
<dbReference type="FunCoup" id="A0A2J6TX90">
    <property type="interactions" value="101"/>
</dbReference>
<dbReference type="Proteomes" id="UP000235371">
    <property type="component" value="Unassembled WGS sequence"/>
</dbReference>
<accession>A0A2J6TX90</accession>
<evidence type="ECO:0000256" key="4">
    <source>
        <dbReference type="ARBA" id="ARBA00022989"/>
    </source>
</evidence>
<dbReference type="SUPFAM" id="SSF103473">
    <property type="entry name" value="MFS general substrate transporter"/>
    <property type="match status" value="1"/>
</dbReference>
<keyword evidence="5 7" id="KW-0472">Membrane</keyword>
<evidence type="ECO:0000256" key="1">
    <source>
        <dbReference type="ARBA" id="ARBA00004141"/>
    </source>
</evidence>
<dbReference type="InterPro" id="IPR020846">
    <property type="entry name" value="MFS_dom"/>
</dbReference>
<dbReference type="PROSITE" id="PS50850">
    <property type="entry name" value="MFS"/>
    <property type="match status" value="1"/>
</dbReference>
<feature type="transmembrane region" description="Helical" evidence="7">
    <location>
        <begin position="107"/>
        <end position="123"/>
    </location>
</feature>
<evidence type="ECO:0000256" key="6">
    <source>
        <dbReference type="SAM" id="MobiDB-lite"/>
    </source>
</evidence>
<evidence type="ECO:0000256" key="2">
    <source>
        <dbReference type="ARBA" id="ARBA00022448"/>
    </source>
</evidence>
<dbReference type="PANTHER" id="PTHR23502">
    <property type="entry name" value="MAJOR FACILITATOR SUPERFAMILY"/>
    <property type="match status" value="1"/>
</dbReference>
<evidence type="ECO:0000313" key="10">
    <source>
        <dbReference type="Proteomes" id="UP000235371"/>
    </source>
</evidence>
<organism evidence="9 10">
    <name type="scientific">Hyaloscypha bicolor E</name>
    <dbReference type="NCBI Taxonomy" id="1095630"/>
    <lineage>
        <taxon>Eukaryota</taxon>
        <taxon>Fungi</taxon>
        <taxon>Dikarya</taxon>
        <taxon>Ascomycota</taxon>
        <taxon>Pezizomycotina</taxon>
        <taxon>Leotiomycetes</taxon>
        <taxon>Helotiales</taxon>
        <taxon>Hyaloscyphaceae</taxon>
        <taxon>Hyaloscypha</taxon>
        <taxon>Hyaloscypha bicolor</taxon>
    </lineage>
</organism>
<keyword evidence="2" id="KW-0813">Transport</keyword>
<dbReference type="PANTHER" id="PTHR23502:SF51">
    <property type="entry name" value="QUINIDINE RESISTANCE PROTEIN 1-RELATED"/>
    <property type="match status" value="1"/>
</dbReference>
<name>A0A2J6TX90_9HELO</name>
<dbReference type="Gene3D" id="1.20.1250.20">
    <property type="entry name" value="MFS general substrate transporter like domains"/>
    <property type="match status" value="1"/>
</dbReference>
<evidence type="ECO:0000256" key="7">
    <source>
        <dbReference type="SAM" id="Phobius"/>
    </source>
</evidence>
<feature type="transmembrane region" description="Helical" evidence="7">
    <location>
        <begin position="185"/>
        <end position="204"/>
    </location>
</feature>
<dbReference type="Pfam" id="PF07690">
    <property type="entry name" value="MFS_1"/>
    <property type="match status" value="1"/>
</dbReference>
<feature type="region of interest" description="Disordered" evidence="6">
    <location>
        <begin position="1"/>
        <end position="23"/>
    </location>
</feature>
<dbReference type="GO" id="GO:0022857">
    <property type="term" value="F:transmembrane transporter activity"/>
    <property type="evidence" value="ECO:0007669"/>
    <property type="project" value="InterPro"/>
</dbReference>
<feature type="transmembrane region" description="Helical" evidence="7">
    <location>
        <begin position="82"/>
        <end position="100"/>
    </location>
</feature>
<evidence type="ECO:0000256" key="3">
    <source>
        <dbReference type="ARBA" id="ARBA00022692"/>
    </source>
</evidence>
<dbReference type="InterPro" id="IPR036259">
    <property type="entry name" value="MFS_trans_sf"/>
</dbReference>
<proteinExistence type="predicted"/>
<dbReference type="OrthoDB" id="440553at2759"/>
<evidence type="ECO:0000313" key="9">
    <source>
        <dbReference type="EMBL" id="PMD67649.1"/>
    </source>
</evidence>
<feature type="transmembrane region" description="Helical" evidence="7">
    <location>
        <begin position="439"/>
        <end position="458"/>
    </location>
</feature>
<feature type="transmembrane region" description="Helical" evidence="7">
    <location>
        <begin position="295"/>
        <end position="319"/>
    </location>
</feature>